<dbReference type="Pfam" id="PF00294">
    <property type="entry name" value="PfkB"/>
    <property type="match status" value="1"/>
</dbReference>
<reference evidence="7 8" key="1">
    <citation type="submission" date="2018-10" db="EMBL/GenBank/DDBJ databases">
        <title>Lactobacillus sp. R7 and Lactobacillus sp. R19 isolated from fermented mustard green product of Taiwan.</title>
        <authorList>
            <person name="Lin S.-T."/>
        </authorList>
    </citation>
    <scope>NUCLEOTIDE SEQUENCE [LARGE SCALE GENOMIC DNA]</scope>
    <source>
        <strain evidence="7 8">BCRC 81129</strain>
    </source>
</reference>
<dbReference type="EMBL" id="RKLX01000032">
    <property type="protein sequence ID" value="TGD17451.1"/>
    <property type="molecule type" value="Genomic_DNA"/>
</dbReference>
<comment type="similarity">
    <text evidence="1">Belongs to the carbohydrate kinase PfkB family.</text>
</comment>
<dbReference type="PANTHER" id="PTHR43085:SF1">
    <property type="entry name" value="PSEUDOURIDINE KINASE-RELATED"/>
    <property type="match status" value="1"/>
</dbReference>
<dbReference type="RefSeq" id="WP_135368970.1">
    <property type="nucleotide sequence ID" value="NZ_RKLX01000032.1"/>
</dbReference>
<evidence type="ECO:0000259" key="6">
    <source>
        <dbReference type="Pfam" id="PF00294"/>
    </source>
</evidence>
<keyword evidence="5" id="KW-0067">ATP-binding</keyword>
<evidence type="ECO:0000313" key="7">
    <source>
        <dbReference type="EMBL" id="TGD17451.1"/>
    </source>
</evidence>
<dbReference type="GO" id="GO:0016301">
    <property type="term" value="F:kinase activity"/>
    <property type="evidence" value="ECO:0007669"/>
    <property type="project" value="UniProtKB-KW"/>
</dbReference>
<gene>
    <name evidence="7" type="ORF">EGT51_12370</name>
</gene>
<dbReference type="Proteomes" id="UP000297348">
    <property type="component" value="Unassembled WGS sequence"/>
</dbReference>
<evidence type="ECO:0000256" key="1">
    <source>
        <dbReference type="ARBA" id="ARBA00010688"/>
    </source>
</evidence>
<evidence type="ECO:0000256" key="3">
    <source>
        <dbReference type="ARBA" id="ARBA00022741"/>
    </source>
</evidence>
<evidence type="ECO:0000256" key="4">
    <source>
        <dbReference type="ARBA" id="ARBA00022777"/>
    </source>
</evidence>
<dbReference type="SUPFAM" id="SSF53613">
    <property type="entry name" value="Ribokinase-like"/>
    <property type="match status" value="1"/>
</dbReference>
<accession>A0A4Z0J912</accession>
<organism evidence="7 8">
    <name type="scientific">Levilactobacillus suantsaiihabitans</name>
    <dbReference type="NCBI Taxonomy" id="2487722"/>
    <lineage>
        <taxon>Bacteria</taxon>
        <taxon>Bacillati</taxon>
        <taxon>Bacillota</taxon>
        <taxon>Bacilli</taxon>
        <taxon>Lactobacillales</taxon>
        <taxon>Lactobacillaceae</taxon>
        <taxon>Levilactobacillus</taxon>
    </lineage>
</organism>
<dbReference type="InterPro" id="IPR029056">
    <property type="entry name" value="Ribokinase-like"/>
</dbReference>
<keyword evidence="8" id="KW-1185">Reference proteome</keyword>
<protein>
    <submittedName>
        <fullName evidence="7">Sugar kinase</fullName>
    </submittedName>
</protein>
<sequence>MSEILTMGEPIVTFASKEPDVSLRDALEFHKILGGAELNVAIGAQRLGHSVDYVSQVGEEPLGDYVIKTIKSHHVGTRYISRDSQNWTAFQLKDRVTQGNPTTHNYRRASAAAHLTPAVVDQIDLSDVKAAHMSGIFPAISDTAEAAFRTLLQRLEDADILTTFDPNLRPTLWSSHEKMVATLNELAGHADIVLPGVEEGEILMGSADPETIADFYLQGARTKVVIVKVGPAGAFVKRDNGDSYLVKGFKVDNVADTVGAGDGFAMGVLTALLEHKSLKSAVMRGNAVGALQVQTYGDNDGYPTPAELQAFYQREGVAEA</sequence>
<name>A0A4Z0J912_9LACO</name>
<dbReference type="Gene3D" id="3.40.1190.20">
    <property type="match status" value="1"/>
</dbReference>
<dbReference type="OrthoDB" id="9813569at2"/>
<evidence type="ECO:0000313" key="8">
    <source>
        <dbReference type="Proteomes" id="UP000297348"/>
    </source>
</evidence>
<evidence type="ECO:0000256" key="2">
    <source>
        <dbReference type="ARBA" id="ARBA00022679"/>
    </source>
</evidence>
<proteinExistence type="inferred from homology"/>
<dbReference type="GO" id="GO:0005524">
    <property type="term" value="F:ATP binding"/>
    <property type="evidence" value="ECO:0007669"/>
    <property type="project" value="UniProtKB-KW"/>
</dbReference>
<feature type="domain" description="Carbohydrate kinase PfkB" evidence="6">
    <location>
        <begin position="3"/>
        <end position="304"/>
    </location>
</feature>
<comment type="caution">
    <text evidence="7">The sequence shown here is derived from an EMBL/GenBank/DDBJ whole genome shotgun (WGS) entry which is preliminary data.</text>
</comment>
<evidence type="ECO:0000256" key="5">
    <source>
        <dbReference type="ARBA" id="ARBA00022840"/>
    </source>
</evidence>
<dbReference type="InterPro" id="IPR050306">
    <property type="entry name" value="PfkB_Carbo_kinase"/>
</dbReference>
<dbReference type="CDD" id="cd01166">
    <property type="entry name" value="KdgK"/>
    <property type="match status" value="1"/>
</dbReference>
<dbReference type="PANTHER" id="PTHR43085">
    <property type="entry name" value="HEXOKINASE FAMILY MEMBER"/>
    <property type="match status" value="1"/>
</dbReference>
<keyword evidence="4 7" id="KW-0418">Kinase</keyword>
<dbReference type="InterPro" id="IPR011611">
    <property type="entry name" value="PfkB_dom"/>
</dbReference>
<keyword evidence="3" id="KW-0547">Nucleotide-binding</keyword>
<dbReference type="AlphaFoldDB" id="A0A4Z0J912"/>
<keyword evidence="2" id="KW-0808">Transferase</keyword>